<keyword evidence="2" id="KW-1185">Reference proteome</keyword>
<sequence length="215" mass="24002">MNANQALIVVQRLLFHAGSRLKLRLVSHVGADYWSFSVVGRGRMGKKVIVPFIQVTDSFRILGILDQTGRNAHWLFNGQAGSGCRQIAHYGDQGRTVVYHSKQYLTEWYGRSVGSADLSSACKQIIACAPDQETLVLRDLEYERDDQRIELPSTCQADVVQRCMDGEIVPVQVEHYERLIKEFGVAVRFGSGEYCGQLMSIDTSKVLLAGQFMAA</sequence>
<reference evidence="1 2" key="1">
    <citation type="submission" date="2022-05" db="EMBL/GenBank/DDBJ databases">
        <title>Novel Pseudomonas spp. Isolated from a Rainbow Trout Aquaculture Facility.</title>
        <authorList>
            <person name="Testerman T."/>
            <person name="Graf J."/>
        </authorList>
    </citation>
    <scope>NUCLEOTIDE SEQUENCE [LARGE SCALE GENOMIC DNA]</scope>
    <source>
        <strain evidence="1 2">ID1042</strain>
    </source>
</reference>
<proteinExistence type="predicted"/>
<organism evidence="1 2">
    <name type="scientific">Pseudomonas shahriarae</name>
    <dbReference type="NCBI Taxonomy" id="2745512"/>
    <lineage>
        <taxon>Bacteria</taxon>
        <taxon>Pseudomonadati</taxon>
        <taxon>Pseudomonadota</taxon>
        <taxon>Gammaproteobacteria</taxon>
        <taxon>Pseudomonadales</taxon>
        <taxon>Pseudomonadaceae</taxon>
        <taxon>Pseudomonas</taxon>
    </lineage>
</organism>
<evidence type="ECO:0000313" key="1">
    <source>
        <dbReference type="EMBL" id="MDD1011130.1"/>
    </source>
</evidence>
<dbReference type="EMBL" id="JAMDHA010000037">
    <property type="protein sequence ID" value="MDD1011130.1"/>
    <property type="molecule type" value="Genomic_DNA"/>
</dbReference>
<accession>A0A9X4HCJ9</accession>
<protein>
    <submittedName>
        <fullName evidence="1">Uncharacterized protein</fullName>
    </submittedName>
</protein>
<dbReference type="Proteomes" id="UP001148185">
    <property type="component" value="Unassembled WGS sequence"/>
</dbReference>
<dbReference type="RefSeq" id="WP_273878229.1">
    <property type="nucleotide sequence ID" value="NZ_JAMDHA010000037.1"/>
</dbReference>
<gene>
    <name evidence="1" type="ORF">M5G27_27030</name>
</gene>
<name>A0A9X4HCJ9_9PSED</name>
<evidence type="ECO:0000313" key="2">
    <source>
        <dbReference type="Proteomes" id="UP001148185"/>
    </source>
</evidence>
<dbReference type="AlphaFoldDB" id="A0A9X4HCJ9"/>
<comment type="caution">
    <text evidence="1">The sequence shown here is derived from an EMBL/GenBank/DDBJ whole genome shotgun (WGS) entry which is preliminary data.</text>
</comment>